<name>A0A7L1DF31_9PASS</name>
<dbReference type="PANTHER" id="PTHR45616">
    <property type="entry name" value="GATA-TYPE DOMAIN-CONTAINING PROTEIN"/>
    <property type="match status" value="1"/>
</dbReference>
<evidence type="ECO:0000256" key="1">
    <source>
        <dbReference type="ARBA" id="ARBA00022754"/>
    </source>
</evidence>
<evidence type="ECO:0000256" key="2">
    <source>
        <dbReference type="ARBA" id="ARBA00023054"/>
    </source>
</evidence>
<dbReference type="AlphaFoldDB" id="A0A7L1DF31"/>
<reference evidence="6 7" key="1">
    <citation type="submission" date="2019-09" db="EMBL/GenBank/DDBJ databases">
        <title>Bird 10,000 Genomes (B10K) Project - Family phase.</title>
        <authorList>
            <person name="Zhang G."/>
        </authorList>
    </citation>
    <scope>NUCLEOTIDE SEQUENCE [LARGE SCALE GENOMIC DNA]</scope>
    <source>
        <strain evidence="6">B10K-DU-002-03</strain>
        <tissue evidence="6">Muscle</tissue>
    </source>
</reference>
<keyword evidence="7" id="KW-1185">Reference proteome</keyword>
<dbReference type="GO" id="GO:0045109">
    <property type="term" value="P:intermediate filament organization"/>
    <property type="evidence" value="ECO:0007669"/>
    <property type="project" value="TreeGrafter"/>
</dbReference>
<feature type="coiled-coil region" evidence="4">
    <location>
        <begin position="53"/>
        <end position="133"/>
    </location>
</feature>
<comment type="similarity">
    <text evidence="3">Belongs to the intermediate filament family.</text>
</comment>
<dbReference type="Gene3D" id="1.20.5.170">
    <property type="match status" value="1"/>
</dbReference>
<dbReference type="EMBL" id="VXBA01004504">
    <property type="protein sequence ID" value="NXM75474.1"/>
    <property type="molecule type" value="Genomic_DNA"/>
</dbReference>
<dbReference type="PROSITE" id="PS51842">
    <property type="entry name" value="IF_ROD_2"/>
    <property type="match status" value="1"/>
</dbReference>
<organism evidence="6 7">
    <name type="scientific">Serilophus lunatus</name>
    <name type="common">silver-breasted broadbill</name>
    <dbReference type="NCBI Taxonomy" id="239386"/>
    <lineage>
        <taxon>Eukaryota</taxon>
        <taxon>Metazoa</taxon>
        <taxon>Chordata</taxon>
        <taxon>Craniata</taxon>
        <taxon>Vertebrata</taxon>
        <taxon>Euteleostomi</taxon>
        <taxon>Archelosauria</taxon>
        <taxon>Archosauria</taxon>
        <taxon>Dinosauria</taxon>
        <taxon>Saurischia</taxon>
        <taxon>Theropoda</taxon>
        <taxon>Coelurosauria</taxon>
        <taxon>Aves</taxon>
        <taxon>Neognathae</taxon>
        <taxon>Neoaves</taxon>
        <taxon>Telluraves</taxon>
        <taxon>Australaves</taxon>
        <taxon>Passeriformes</taxon>
        <taxon>Eurylaimidae</taxon>
        <taxon>Serilophus</taxon>
    </lineage>
</organism>
<dbReference type="GO" id="GO:0005615">
    <property type="term" value="C:extracellular space"/>
    <property type="evidence" value="ECO:0007669"/>
    <property type="project" value="TreeGrafter"/>
</dbReference>
<comment type="caution">
    <text evidence="6">The sequence shown here is derived from an EMBL/GenBank/DDBJ whole genome shotgun (WGS) entry which is preliminary data.</text>
</comment>
<evidence type="ECO:0000313" key="6">
    <source>
        <dbReference type="EMBL" id="NXM75474.1"/>
    </source>
</evidence>
<dbReference type="OrthoDB" id="2441647at2759"/>
<dbReference type="InterPro" id="IPR018039">
    <property type="entry name" value="IF_conserved"/>
</dbReference>
<feature type="domain" description="IF rod" evidence="5">
    <location>
        <begin position="1"/>
        <end position="155"/>
    </location>
</feature>
<dbReference type="Pfam" id="PF00038">
    <property type="entry name" value="Filament"/>
    <property type="match status" value="1"/>
</dbReference>
<dbReference type="FunFam" id="1.20.5.170:FF:000004">
    <property type="entry name" value="Keratin, type II cytoskeletal 5"/>
    <property type="match status" value="1"/>
</dbReference>
<dbReference type="Gene3D" id="1.20.5.500">
    <property type="entry name" value="Single helix bin"/>
    <property type="match status" value="1"/>
</dbReference>
<evidence type="ECO:0000256" key="3">
    <source>
        <dbReference type="RuleBase" id="RU000685"/>
    </source>
</evidence>
<evidence type="ECO:0000259" key="5">
    <source>
        <dbReference type="PROSITE" id="PS51842"/>
    </source>
</evidence>
<evidence type="ECO:0000256" key="4">
    <source>
        <dbReference type="SAM" id="Coils"/>
    </source>
</evidence>
<evidence type="ECO:0000313" key="7">
    <source>
        <dbReference type="Proteomes" id="UP000553648"/>
    </source>
</evidence>
<proteinExistence type="inferred from homology"/>
<keyword evidence="2 4" id="KW-0175">Coiled coil</keyword>
<dbReference type="Proteomes" id="UP000553648">
    <property type="component" value="Unassembled WGS sequence"/>
</dbReference>
<dbReference type="SMART" id="SM01391">
    <property type="entry name" value="Filament"/>
    <property type="match status" value="1"/>
</dbReference>
<dbReference type="PROSITE" id="PS00226">
    <property type="entry name" value="IF_ROD_1"/>
    <property type="match status" value="1"/>
</dbReference>
<dbReference type="GO" id="GO:0045095">
    <property type="term" value="C:keratin filament"/>
    <property type="evidence" value="ECO:0007669"/>
    <property type="project" value="TreeGrafter"/>
</dbReference>
<accession>A0A7L1DF31</accession>
<sequence>MDNNRNLDLDSIIAEVKAQYEEIANRSRAEAEAWYQSKYEELQVTAGKHGDSLRDTKMEISELNRVIQRIRSEIENVKKQCDTIRTSIADAEQRGEVALKDARDKMTELETALQKAKQDLARLLRDYQELMNVKLALDIEIATYRKLLEGEECSSVGGGYGGGLCLGGGGGGMGFGKGSCGPGAGVCFSLGGGGGFGAGFGSGGAGFGSGGSS</sequence>
<dbReference type="GO" id="GO:0031424">
    <property type="term" value="P:keratinization"/>
    <property type="evidence" value="ECO:0007669"/>
    <property type="project" value="TreeGrafter"/>
</dbReference>
<feature type="non-terminal residue" evidence="6">
    <location>
        <position position="213"/>
    </location>
</feature>
<dbReference type="PANTHER" id="PTHR45616:SF69">
    <property type="entry name" value="IF ROD DOMAIN-CONTAINING PROTEIN-RELATED"/>
    <property type="match status" value="1"/>
</dbReference>
<dbReference type="FunFam" id="1.20.5.500:FF:000001">
    <property type="entry name" value="Type II keratin 23"/>
    <property type="match status" value="1"/>
</dbReference>
<keyword evidence="1 3" id="KW-0403">Intermediate filament</keyword>
<dbReference type="InterPro" id="IPR039008">
    <property type="entry name" value="IF_rod_dom"/>
</dbReference>
<feature type="non-terminal residue" evidence="6">
    <location>
        <position position="1"/>
    </location>
</feature>
<dbReference type="SUPFAM" id="SSF64593">
    <property type="entry name" value="Intermediate filament protein, coiled coil region"/>
    <property type="match status" value="1"/>
</dbReference>
<protein>
    <submittedName>
        <fullName evidence="6">K2C75 protein</fullName>
    </submittedName>
</protein>
<gene>
    <name evidence="6" type="primary">Krt75_3</name>
    <name evidence="6" type="ORF">SERLUN_R07772</name>
</gene>
<dbReference type="GO" id="GO:0030280">
    <property type="term" value="F:structural constituent of skin epidermis"/>
    <property type="evidence" value="ECO:0007669"/>
    <property type="project" value="TreeGrafter"/>
</dbReference>